<evidence type="ECO:0000313" key="2">
    <source>
        <dbReference type="EMBL" id="KLU22420.1"/>
    </source>
</evidence>
<sequence>MTILKNAALNGCDAGFGSSERPLSVNDPQGLFHTHVGVLTPARHRRRADLRFRHDVVQVAQAPAFVCTIPHERMITKMVVVVRHKDVEHHAFEQVSRQSCPFMGRKDRRRTEGSRLLPGINRMS</sequence>
<proteinExistence type="predicted"/>
<keyword evidence="3" id="KW-1185">Reference proteome</keyword>
<dbReference type="EMBL" id="AEJF01000180">
    <property type="protein sequence ID" value="KLU22420.1"/>
    <property type="molecule type" value="Genomic_DNA"/>
</dbReference>
<organism evidence="2 3">
    <name type="scientific">Caballeronia mineralivorans PML1(12)</name>
    <dbReference type="NCBI Taxonomy" id="908627"/>
    <lineage>
        <taxon>Bacteria</taxon>
        <taxon>Pseudomonadati</taxon>
        <taxon>Pseudomonadota</taxon>
        <taxon>Betaproteobacteria</taxon>
        <taxon>Burkholderiales</taxon>
        <taxon>Burkholderiaceae</taxon>
        <taxon>Caballeronia</taxon>
    </lineage>
</organism>
<gene>
    <name evidence="2" type="ORF">EOS_31000</name>
</gene>
<name>A0A0J1CNX3_9BURK</name>
<evidence type="ECO:0000256" key="1">
    <source>
        <dbReference type="SAM" id="MobiDB-lite"/>
    </source>
</evidence>
<protein>
    <submittedName>
        <fullName evidence="2">Uncharacterized protein</fullName>
    </submittedName>
</protein>
<accession>A0A0J1CNX3</accession>
<dbReference type="Proteomes" id="UP000035963">
    <property type="component" value="Unassembled WGS sequence"/>
</dbReference>
<dbReference type="PATRIC" id="fig|908627.4.peg.6914"/>
<comment type="caution">
    <text evidence="2">The sequence shown here is derived from an EMBL/GenBank/DDBJ whole genome shotgun (WGS) entry which is preliminary data.</text>
</comment>
<reference evidence="2 3" key="1">
    <citation type="journal article" date="2015" name="Genome Announc.">
        <title>Draft Genome Sequence of Burkholderia sp. Strain PML1(12), an Ectomycorrhizosphere-Inhabiting Bacterium with Effective Mineral-Weathering Ability.</title>
        <authorList>
            <person name="Uroz S."/>
            <person name="Oger P."/>
        </authorList>
    </citation>
    <scope>NUCLEOTIDE SEQUENCE [LARGE SCALE GENOMIC DNA]</scope>
    <source>
        <strain evidence="3">PML1(12)</strain>
    </source>
</reference>
<dbReference type="AlphaFoldDB" id="A0A0J1CNX3"/>
<evidence type="ECO:0000313" key="3">
    <source>
        <dbReference type="Proteomes" id="UP000035963"/>
    </source>
</evidence>
<feature type="region of interest" description="Disordered" evidence="1">
    <location>
        <begin position="105"/>
        <end position="124"/>
    </location>
</feature>